<dbReference type="EMBL" id="JABBWE010000027">
    <property type="protein sequence ID" value="KAG1794217.1"/>
    <property type="molecule type" value="Genomic_DNA"/>
</dbReference>
<dbReference type="OrthoDB" id="2671218at2759"/>
<accession>A0A9P7DHX2</accession>
<protein>
    <submittedName>
        <fullName evidence="2">Uncharacterized protein</fullName>
    </submittedName>
</protein>
<sequence>MDMDLHQAYETWAAVVVRQNNLSTPYNRHSMLKSGSSSPAASSMPSPPTLITITSDHDTFHLDLKTTHETVFQIGTLLSADVKQLRKELATTKRETKKASLERDHVVAAHNEVRIQPFTDLFKDLVSFLHSSYILLVSYCIVPFAKQSWSGLSPNWFHESIRIRLSSCYESLPQSFKDHVKPFTSAEVDILCDGIYAIIPGRLYHCPMCRAFVDEPPIEVPLLRDLFSKITGALGPEVECTEQLSTDPASQWRIFFRKRR</sequence>
<organism evidence="2 3">
    <name type="scientific">Suillus plorans</name>
    <dbReference type="NCBI Taxonomy" id="116603"/>
    <lineage>
        <taxon>Eukaryota</taxon>
        <taxon>Fungi</taxon>
        <taxon>Dikarya</taxon>
        <taxon>Basidiomycota</taxon>
        <taxon>Agaricomycotina</taxon>
        <taxon>Agaricomycetes</taxon>
        <taxon>Agaricomycetidae</taxon>
        <taxon>Boletales</taxon>
        <taxon>Suillineae</taxon>
        <taxon>Suillaceae</taxon>
        <taxon>Suillus</taxon>
    </lineage>
</organism>
<feature type="region of interest" description="Disordered" evidence="1">
    <location>
        <begin position="27"/>
        <end position="48"/>
    </location>
</feature>
<reference evidence="2" key="1">
    <citation type="journal article" date="2020" name="New Phytol.">
        <title>Comparative genomics reveals dynamic genome evolution in host specialist ectomycorrhizal fungi.</title>
        <authorList>
            <person name="Lofgren L.A."/>
            <person name="Nguyen N.H."/>
            <person name="Vilgalys R."/>
            <person name="Ruytinx J."/>
            <person name="Liao H.L."/>
            <person name="Branco S."/>
            <person name="Kuo A."/>
            <person name="LaButti K."/>
            <person name="Lipzen A."/>
            <person name="Andreopoulos W."/>
            <person name="Pangilinan J."/>
            <person name="Riley R."/>
            <person name="Hundley H."/>
            <person name="Na H."/>
            <person name="Barry K."/>
            <person name="Grigoriev I.V."/>
            <person name="Stajich J.E."/>
            <person name="Kennedy P.G."/>
        </authorList>
    </citation>
    <scope>NUCLEOTIDE SEQUENCE</scope>
    <source>
        <strain evidence="2">S12</strain>
    </source>
</reference>
<dbReference type="RefSeq" id="XP_041160445.1">
    <property type="nucleotide sequence ID" value="XM_041300107.1"/>
</dbReference>
<name>A0A9P7DHX2_9AGAM</name>
<evidence type="ECO:0000313" key="3">
    <source>
        <dbReference type="Proteomes" id="UP000719766"/>
    </source>
</evidence>
<feature type="compositionally biased region" description="Low complexity" evidence="1">
    <location>
        <begin position="34"/>
        <end position="44"/>
    </location>
</feature>
<dbReference type="Proteomes" id="UP000719766">
    <property type="component" value="Unassembled WGS sequence"/>
</dbReference>
<gene>
    <name evidence="2" type="ORF">HD556DRAFT_1308267</name>
</gene>
<dbReference type="AlphaFoldDB" id="A0A9P7DHX2"/>
<evidence type="ECO:0000256" key="1">
    <source>
        <dbReference type="SAM" id="MobiDB-lite"/>
    </source>
</evidence>
<comment type="caution">
    <text evidence="2">The sequence shown here is derived from an EMBL/GenBank/DDBJ whole genome shotgun (WGS) entry which is preliminary data.</text>
</comment>
<keyword evidence="3" id="KW-1185">Reference proteome</keyword>
<dbReference type="GeneID" id="64593871"/>
<evidence type="ECO:0000313" key="2">
    <source>
        <dbReference type="EMBL" id="KAG1794217.1"/>
    </source>
</evidence>
<proteinExistence type="predicted"/>